<sequence length="200" mass="23097">MMSSADESLEAFLTNECHLQGDSLASTTTFLAKMGLKMRQQLIEYLPNLSVTEFTKLGLSESQAAAIMLHSNKTLKIQSKSSTRIFPRLANKYLQFEIIGYAFVQNEIADFSKLCLNLRQLIITNFQLFKQCLLQAQKKVISSVFQLLDDRLLSKRYRLCYNNSRNDSQNDQYDCAHLLEGRFHFYSISNMQNELFMSPF</sequence>
<proteinExistence type="predicted"/>
<comment type="caution">
    <text evidence="1">The sequence shown here is derived from an EMBL/GenBank/DDBJ whole genome shotgun (WGS) entry which is preliminary data.</text>
</comment>
<dbReference type="EMBL" id="RRYP01017987">
    <property type="protein sequence ID" value="TNV73837.1"/>
    <property type="molecule type" value="Genomic_DNA"/>
</dbReference>
<dbReference type="Proteomes" id="UP000785679">
    <property type="component" value="Unassembled WGS sequence"/>
</dbReference>
<dbReference type="AlphaFoldDB" id="A0A8J8NEM8"/>
<gene>
    <name evidence="1" type="ORF">FGO68_gene9107</name>
</gene>
<evidence type="ECO:0000313" key="1">
    <source>
        <dbReference type="EMBL" id="TNV73837.1"/>
    </source>
</evidence>
<name>A0A8J8NEM8_HALGN</name>
<reference evidence="1" key="1">
    <citation type="submission" date="2019-06" db="EMBL/GenBank/DDBJ databases">
        <authorList>
            <person name="Zheng W."/>
        </authorList>
    </citation>
    <scope>NUCLEOTIDE SEQUENCE</scope>
    <source>
        <strain evidence="1">QDHG01</strain>
    </source>
</reference>
<accession>A0A8J8NEM8</accession>
<keyword evidence="2" id="KW-1185">Reference proteome</keyword>
<evidence type="ECO:0000313" key="2">
    <source>
        <dbReference type="Proteomes" id="UP000785679"/>
    </source>
</evidence>
<organism evidence="1 2">
    <name type="scientific">Halteria grandinella</name>
    <dbReference type="NCBI Taxonomy" id="5974"/>
    <lineage>
        <taxon>Eukaryota</taxon>
        <taxon>Sar</taxon>
        <taxon>Alveolata</taxon>
        <taxon>Ciliophora</taxon>
        <taxon>Intramacronucleata</taxon>
        <taxon>Spirotrichea</taxon>
        <taxon>Stichotrichia</taxon>
        <taxon>Sporadotrichida</taxon>
        <taxon>Halteriidae</taxon>
        <taxon>Halteria</taxon>
    </lineage>
</organism>
<protein>
    <submittedName>
        <fullName evidence="1">Uncharacterized protein</fullName>
    </submittedName>
</protein>